<feature type="binding site" evidence="9">
    <location>
        <position position="16"/>
    </location>
    <ligand>
        <name>NADPH</name>
        <dbReference type="ChEBI" id="CHEBI:57783"/>
    </ligand>
</feature>
<gene>
    <name evidence="9" type="primary">dxr</name>
    <name evidence="13" type="ORF">FAZ21_05085</name>
</gene>
<evidence type="ECO:0000259" key="10">
    <source>
        <dbReference type="Pfam" id="PF02670"/>
    </source>
</evidence>
<comment type="catalytic activity">
    <reaction evidence="8">
        <text>2-C-methyl-D-erythritol 4-phosphate + NADP(+) = 1-deoxy-D-xylulose 5-phosphate + NADPH + H(+)</text>
        <dbReference type="Rhea" id="RHEA:13717"/>
        <dbReference type="ChEBI" id="CHEBI:15378"/>
        <dbReference type="ChEBI" id="CHEBI:57783"/>
        <dbReference type="ChEBI" id="CHEBI:57792"/>
        <dbReference type="ChEBI" id="CHEBI:58262"/>
        <dbReference type="ChEBI" id="CHEBI:58349"/>
        <dbReference type="EC" id="1.1.1.267"/>
    </reaction>
    <physiologicalReaction direction="right-to-left" evidence="8">
        <dbReference type="Rhea" id="RHEA:13719"/>
    </physiologicalReaction>
</comment>
<evidence type="ECO:0000256" key="9">
    <source>
        <dbReference type="HAMAP-Rule" id="MF_00183"/>
    </source>
</evidence>
<dbReference type="Pfam" id="PF08436">
    <property type="entry name" value="DXP_redisom_C"/>
    <property type="match status" value="1"/>
</dbReference>
<comment type="caution">
    <text evidence="13">The sequence shown here is derived from an EMBL/GenBank/DDBJ whole genome shotgun (WGS) entry which is preliminary data.</text>
</comment>
<evidence type="ECO:0000256" key="7">
    <source>
        <dbReference type="ARBA" id="ARBA00023229"/>
    </source>
</evidence>
<evidence type="ECO:0000256" key="5">
    <source>
        <dbReference type="ARBA" id="ARBA00023002"/>
    </source>
</evidence>
<sequence>MSAALRTLTVLGSTGSIGVSTLDVVARYPERYRIHALTGATQLDRLFEQAQTFRPRYAVVLDERSAEQLAARLRAAGSDTEVLCGEAALEQVSIAPEVCTVMAAIVGAAGMKPTLAAARAGKRVLLANKETLVLAGRLFMDEVKASGAELLPIDSEHNAIFQVLPRAHREHPYAQGLRESGVRRILLTASGGPFRTRAIETFARITPEEAVKHPNWSMGRKISVDSASMMNKGLEVIEARWLFNAQPEEISVLVHPQSIVHSMVEYADGSVLAQMGSPDMRTPIAYGMAYPERIDPGVKSLDLFSVGRLDFEAPDLARFPCLRLAFEALAAGGAATAVLNAANEVAVAAFLDNRLSFPGIAALGEAVLAQVGGLPADDLDALLHADAVAREAATAWLSRQERPC</sequence>
<name>A0A4U0Q7A3_9NEIS</name>
<dbReference type="PIRSF" id="PIRSF006205">
    <property type="entry name" value="Dxp_reductismrs"/>
    <property type="match status" value="1"/>
</dbReference>
<evidence type="ECO:0000256" key="4">
    <source>
        <dbReference type="ARBA" id="ARBA00022857"/>
    </source>
</evidence>
<dbReference type="Pfam" id="PF02670">
    <property type="entry name" value="DXP_reductoisom"/>
    <property type="match status" value="1"/>
</dbReference>
<proteinExistence type="inferred from homology"/>
<dbReference type="InterPro" id="IPR036291">
    <property type="entry name" value="NAD(P)-bd_dom_sf"/>
</dbReference>
<dbReference type="Gene3D" id="3.40.50.720">
    <property type="entry name" value="NAD(P)-binding Rossmann-like Domain"/>
    <property type="match status" value="1"/>
</dbReference>
<feature type="binding site" evidence="9">
    <location>
        <position position="155"/>
    </location>
    <ligand>
        <name>1-deoxy-D-xylulose 5-phosphate</name>
        <dbReference type="ChEBI" id="CHEBI:57792"/>
    </ligand>
</feature>
<dbReference type="GO" id="GO:0070402">
    <property type="term" value="F:NADPH binding"/>
    <property type="evidence" value="ECO:0007669"/>
    <property type="project" value="InterPro"/>
</dbReference>
<feature type="binding site" evidence="9">
    <location>
        <position position="156"/>
    </location>
    <ligand>
        <name>1-deoxy-D-xylulose 5-phosphate</name>
        <dbReference type="ChEBI" id="CHEBI:57792"/>
    </ligand>
</feature>
<dbReference type="GO" id="GO:0030604">
    <property type="term" value="F:1-deoxy-D-xylulose-5-phosphate reductoisomerase activity"/>
    <property type="evidence" value="ECO:0007669"/>
    <property type="project" value="UniProtKB-UniRule"/>
</dbReference>
<keyword evidence="13" id="KW-0413">Isomerase</keyword>
<accession>A0A4U0Q7A3</accession>
<keyword evidence="5 9" id="KW-0560">Oxidoreductase</keyword>
<reference evidence="13 14" key="1">
    <citation type="submission" date="2019-04" db="EMBL/GenBank/DDBJ databases">
        <title>Chitiniphilus eburnea sp. nov., a novel chitinolytic bacterium isolated from aquaculture sludge.</title>
        <authorList>
            <person name="Sheng M."/>
        </authorList>
    </citation>
    <scope>NUCLEOTIDE SEQUENCE [LARGE SCALE GENOMIC DNA]</scope>
    <source>
        <strain evidence="13 14">HX-2-15</strain>
    </source>
</reference>
<feature type="binding site" evidence="9">
    <location>
        <position position="156"/>
    </location>
    <ligand>
        <name>Mn(2+)</name>
        <dbReference type="ChEBI" id="CHEBI:29035"/>
    </ligand>
</feature>
<evidence type="ECO:0000259" key="12">
    <source>
        <dbReference type="Pfam" id="PF13288"/>
    </source>
</evidence>
<evidence type="ECO:0000256" key="3">
    <source>
        <dbReference type="ARBA" id="ARBA00022723"/>
    </source>
</evidence>
<evidence type="ECO:0000313" key="13">
    <source>
        <dbReference type="EMBL" id="TJZ76152.1"/>
    </source>
</evidence>
<feature type="binding site" evidence="9">
    <location>
        <position position="17"/>
    </location>
    <ligand>
        <name>NADPH</name>
        <dbReference type="ChEBI" id="CHEBI:57783"/>
    </ligand>
</feature>
<keyword evidence="7 9" id="KW-0414">Isoprene biosynthesis</keyword>
<keyword evidence="9" id="KW-0460">Magnesium</keyword>
<feature type="binding site" evidence="9">
    <location>
        <position position="15"/>
    </location>
    <ligand>
        <name>NADPH</name>
        <dbReference type="ChEBI" id="CHEBI:57783"/>
    </ligand>
</feature>
<keyword evidence="3 9" id="KW-0479">Metal-binding</keyword>
<dbReference type="GO" id="GO:0016853">
    <property type="term" value="F:isomerase activity"/>
    <property type="evidence" value="ECO:0007669"/>
    <property type="project" value="UniProtKB-KW"/>
</dbReference>
<keyword evidence="14" id="KW-1185">Reference proteome</keyword>
<comment type="caution">
    <text evidence="9">Lacks conserved residue(s) required for the propagation of feature annotation.</text>
</comment>
<keyword evidence="6 9" id="KW-0464">Manganese</keyword>
<dbReference type="Gene3D" id="1.10.1740.10">
    <property type="match status" value="1"/>
</dbReference>
<dbReference type="EMBL" id="SUMF01000003">
    <property type="protein sequence ID" value="TJZ76152.1"/>
    <property type="molecule type" value="Genomic_DNA"/>
</dbReference>
<comment type="pathway">
    <text evidence="1 9">Isoprenoid biosynthesis; isopentenyl diphosphate biosynthesis via DXP pathway; isopentenyl diphosphate from 1-deoxy-D-xylulose 5-phosphate: step 1/6.</text>
</comment>
<feature type="binding site" evidence="9">
    <location>
        <position position="40"/>
    </location>
    <ligand>
        <name>NADPH</name>
        <dbReference type="ChEBI" id="CHEBI:57783"/>
    </ligand>
</feature>
<feature type="binding site" evidence="9">
    <location>
        <position position="213"/>
    </location>
    <ligand>
        <name>1-deoxy-D-xylulose 5-phosphate</name>
        <dbReference type="ChEBI" id="CHEBI:57792"/>
    </ligand>
</feature>
<dbReference type="HAMAP" id="MF_00183">
    <property type="entry name" value="DXP_reductoisom"/>
    <property type="match status" value="1"/>
</dbReference>
<dbReference type="SUPFAM" id="SSF69055">
    <property type="entry name" value="1-deoxy-D-xylulose-5-phosphate reductoisomerase, C-terminal domain"/>
    <property type="match status" value="1"/>
</dbReference>
<feature type="domain" description="1-deoxy-D-xylulose 5-phosphate reductoisomerase C-terminal" evidence="11">
    <location>
        <begin position="150"/>
        <end position="243"/>
    </location>
</feature>
<dbReference type="InterPro" id="IPR003821">
    <property type="entry name" value="DXP_reductoisomerase"/>
</dbReference>
<comment type="similarity">
    <text evidence="2 9">Belongs to the DXR family.</text>
</comment>
<evidence type="ECO:0000313" key="14">
    <source>
        <dbReference type="Proteomes" id="UP000310016"/>
    </source>
</evidence>
<feature type="binding site" evidence="9">
    <location>
        <position position="154"/>
    </location>
    <ligand>
        <name>Mn(2+)</name>
        <dbReference type="ChEBI" id="CHEBI:29035"/>
    </ligand>
</feature>
<feature type="binding site" evidence="9">
    <location>
        <position position="14"/>
    </location>
    <ligand>
        <name>NADPH</name>
        <dbReference type="ChEBI" id="CHEBI:57783"/>
    </ligand>
</feature>
<dbReference type="InterPro" id="IPR013512">
    <property type="entry name" value="DXP_reductoisomerase_N"/>
</dbReference>
<dbReference type="GO" id="GO:0030145">
    <property type="term" value="F:manganese ion binding"/>
    <property type="evidence" value="ECO:0007669"/>
    <property type="project" value="TreeGrafter"/>
</dbReference>
<protein>
    <recommendedName>
        <fullName evidence="9">1-deoxy-D-xylulose 5-phosphate reductoisomerase</fullName>
        <shortName evidence="9">DXP reductoisomerase</shortName>
        <ecNumber evidence="9">1.1.1.267</ecNumber>
    </recommendedName>
    <alternativeName>
        <fullName evidence="9">1-deoxyxylulose-5-phosphate reductoisomerase</fullName>
    </alternativeName>
    <alternativeName>
        <fullName evidence="9">2-C-methyl-D-erythritol 4-phosphate synthase</fullName>
    </alternativeName>
</protein>
<feature type="binding site" evidence="9">
    <location>
        <position position="231"/>
    </location>
    <ligand>
        <name>1-deoxy-D-xylulose 5-phosphate</name>
        <dbReference type="ChEBI" id="CHEBI:57792"/>
    </ligand>
</feature>
<feature type="domain" description="1-deoxy-D-xylulose 5-phosphate reductoisomerase N-terminal" evidence="10">
    <location>
        <begin position="8"/>
        <end position="136"/>
    </location>
</feature>
<dbReference type="NCBIfam" id="NF003938">
    <property type="entry name" value="PRK05447.1-1"/>
    <property type="match status" value="1"/>
</dbReference>
<dbReference type="RefSeq" id="WP_136772202.1">
    <property type="nucleotide sequence ID" value="NZ_CP156074.1"/>
</dbReference>
<feature type="binding site" evidence="9">
    <location>
        <position position="129"/>
    </location>
    <ligand>
        <name>1-deoxy-D-xylulose 5-phosphate</name>
        <dbReference type="ChEBI" id="CHEBI:57792"/>
    </ligand>
</feature>
<feature type="binding site" evidence="9">
    <location>
        <position position="128"/>
    </location>
    <ligand>
        <name>NADPH</name>
        <dbReference type="ChEBI" id="CHEBI:57783"/>
    </ligand>
</feature>
<dbReference type="InterPro" id="IPR036169">
    <property type="entry name" value="DXPR_C_sf"/>
</dbReference>
<evidence type="ECO:0000256" key="1">
    <source>
        <dbReference type="ARBA" id="ARBA00005094"/>
    </source>
</evidence>
<organism evidence="13 14">
    <name type="scientific">Chitiniphilus eburneus</name>
    <dbReference type="NCBI Taxonomy" id="2571148"/>
    <lineage>
        <taxon>Bacteria</taxon>
        <taxon>Pseudomonadati</taxon>
        <taxon>Pseudomonadota</taxon>
        <taxon>Betaproteobacteria</taxon>
        <taxon>Neisseriales</taxon>
        <taxon>Chitinibacteraceae</taxon>
        <taxon>Chitiniphilus</taxon>
    </lineage>
</organism>
<dbReference type="FunFam" id="3.40.50.720:FF:000045">
    <property type="entry name" value="1-deoxy-D-xylulose 5-phosphate reductoisomerase"/>
    <property type="match status" value="1"/>
</dbReference>
<evidence type="ECO:0000256" key="8">
    <source>
        <dbReference type="ARBA" id="ARBA00048543"/>
    </source>
</evidence>
<dbReference type="Proteomes" id="UP000310016">
    <property type="component" value="Unassembled WGS sequence"/>
</dbReference>
<feature type="binding site" evidence="9">
    <location>
        <position position="130"/>
    </location>
    <ligand>
        <name>NADPH</name>
        <dbReference type="ChEBI" id="CHEBI:57783"/>
    </ligand>
</feature>
<dbReference type="InterPro" id="IPR026877">
    <property type="entry name" value="DXPR_C"/>
</dbReference>
<dbReference type="SUPFAM" id="SSF55347">
    <property type="entry name" value="Glyceraldehyde-3-phosphate dehydrogenase-like, C-terminal domain"/>
    <property type="match status" value="1"/>
</dbReference>
<feature type="binding site" evidence="9">
    <location>
        <position position="190"/>
    </location>
    <ligand>
        <name>1-deoxy-D-xylulose 5-phosphate</name>
        <dbReference type="ChEBI" id="CHEBI:57792"/>
    </ligand>
</feature>
<evidence type="ECO:0000256" key="2">
    <source>
        <dbReference type="ARBA" id="ARBA00006825"/>
    </source>
</evidence>
<evidence type="ECO:0000259" key="11">
    <source>
        <dbReference type="Pfam" id="PF08436"/>
    </source>
</evidence>
<dbReference type="Pfam" id="PF13288">
    <property type="entry name" value="DXPR_C"/>
    <property type="match status" value="1"/>
</dbReference>
<feature type="binding site" evidence="9">
    <location>
        <position position="226"/>
    </location>
    <ligand>
        <name>1-deoxy-D-xylulose 5-phosphate</name>
        <dbReference type="ChEBI" id="CHEBI:57792"/>
    </ligand>
</feature>
<comment type="cofactor">
    <cofactor evidence="9">
        <name>Mg(2+)</name>
        <dbReference type="ChEBI" id="CHEBI:18420"/>
    </cofactor>
    <cofactor evidence="9">
        <name>Mn(2+)</name>
        <dbReference type="ChEBI" id="CHEBI:29035"/>
    </cofactor>
</comment>
<dbReference type="NCBIfam" id="TIGR00243">
    <property type="entry name" value="Dxr"/>
    <property type="match status" value="1"/>
</dbReference>
<feature type="binding site" evidence="9">
    <location>
        <position position="235"/>
    </location>
    <ligand>
        <name>Mn(2+)</name>
        <dbReference type="ChEBI" id="CHEBI:29035"/>
    </ligand>
</feature>
<feature type="binding site" evidence="9">
    <location>
        <position position="232"/>
    </location>
    <ligand>
        <name>1-deoxy-D-xylulose 5-phosphate</name>
        <dbReference type="ChEBI" id="CHEBI:57792"/>
    </ligand>
</feature>
<keyword evidence="4 9" id="KW-0521">NADP</keyword>
<dbReference type="PANTHER" id="PTHR30525:SF0">
    <property type="entry name" value="1-DEOXY-D-XYLULOSE 5-PHOSPHATE REDUCTOISOMERASE, CHLOROPLASTIC"/>
    <property type="match status" value="1"/>
</dbReference>
<comment type="function">
    <text evidence="9">Catalyzes the NADPH-dependent rearrangement and reduction of 1-deoxy-D-xylulose-5-phosphate (DXP) to 2-C-methyl-D-erythritol 4-phosphate (MEP).</text>
</comment>
<feature type="binding site" evidence="9">
    <location>
        <position position="219"/>
    </location>
    <ligand>
        <name>NADPH</name>
        <dbReference type="ChEBI" id="CHEBI:57783"/>
    </ligand>
</feature>
<dbReference type="AlphaFoldDB" id="A0A4U0Q7A3"/>
<dbReference type="OrthoDB" id="9806546at2"/>
<dbReference type="EC" id="1.1.1.267" evidence="9"/>
<dbReference type="InterPro" id="IPR013644">
    <property type="entry name" value="DXP_reductoisomerase_C"/>
</dbReference>
<feature type="binding site" evidence="9">
    <location>
        <position position="235"/>
    </location>
    <ligand>
        <name>1-deoxy-D-xylulose 5-phosphate</name>
        <dbReference type="ChEBI" id="CHEBI:57792"/>
    </ligand>
</feature>
<feature type="domain" description="DXP reductoisomerase C-terminal" evidence="12">
    <location>
        <begin position="275"/>
        <end position="391"/>
    </location>
</feature>
<dbReference type="SUPFAM" id="SSF51735">
    <property type="entry name" value="NAD(P)-binding Rossmann-fold domains"/>
    <property type="match status" value="1"/>
</dbReference>
<dbReference type="UniPathway" id="UPA00056">
    <property type="reaction ID" value="UER00092"/>
</dbReference>
<dbReference type="NCBIfam" id="NF009114">
    <property type="entry name" value="PRK12464.1"/>
    <property type="match status" value="1"/>
</dbReference>
<dbReference type="PANTHER" id="PTHR30525">
    <property type="entry name" value="1-DEOXY-D-XYLULOSE 5-PHOSPHATE REDUCTOISOMERASE"/>
    <property type="match status" value="1"/>
</dbReference>
<dbReference type="GO" id="GO:0051484">
    <property type="term" value="P:isopentenyl diphosphate biosynthetic process, methylerythritol 4-phosphate pathway involved in terpenoid biosynthetic process"/>
    <property type="evidence" value="ECO:0007669"/>
    <property type="project" value="UniProtKB-ARBA"/>
</dbReference>
<evidence type="ECO:0000256" key="6">
    <source>
        <dbReference type="ARBA" id="ARBA00023211"/>
    </source>
</evidence>